<feature type="binding site" evidence="9">
    <location>
        <position position="37"/>
    </location>
    <ligand>
        <name>NADPH</name>
        <dbReference type="ChEBI" id="CHEBI:57783"/>
    </ligand>
</feature>
<dbReference type="HAMAP" id="MF_00183">
    <property type="entry name" value="DXP_reductoisom"/>
    <property type="match status" value="1"/>
</dbReference>
<dbReference type="NCBIfam" id="NF009114">
    <property type="entry name" value="PRK12464.1"/>
    <property type="match status" value="1"/>
</dbReference>
<keyword evidence="3 9" id="KW-0479">Metal-binding</keyword>
<feature type="binding site" evidence="9">
    <location>
        <position position="122"/>
    </location>
    <ligand>
        <name>NADPH</name>
        <dbReference type="ChEBI" id="CHEBI:57783"/>
    </ligand>
</feature>
<comment type="similarity">
    <text evidence="2 9">Belongs to the DXR family.</text>
</comment>
<evidence type="ECO:0000256" key="8">
    <source>
        <dbReference type="ARBA" id="ARBA00048543"/>
    </source>
</evidence>
<evidence type="ECO:0000259" key="12">
    <source>
        <dbReference type="Pfam" id="PF13288"/>
    </source>
</evidence>
<dbReference type="GO" id="GO:0051484">
    <property type="term" value="P:isopentenyl diphosphate biosynthetic process, methylerythritol 4-phosphate pathway involved in terpenoid biosynthetic process"/>
    <property type="evidence" value="ECO:0007669"/>
    <property type="project" value="UniProtKB-ARBA"/>
</dbReference>
<keyword evidence="6 9" id="KW-0464">Manganese</keyword>
<comment type="catalytic activity">
    <reaction evidence="8">
        <text>2-C-methyl-D-erythritol 4-phosphate + NADP(+) = 1-deoxy-D-xylulose 5-phosphate + NADPH + H(+)</text>
        <dbReference type="Rhea" id="RHEA:13717"/>
        <dbReference type="ChEBI" id="CHEBI:15378"/>
        <dbReference type="ChEBI" id="CHEBI:57783"/>
        <dbReference type="ChEBI" id="CHEBI:57792"/>
        <dbReference type="ChEBI" id="CHEBI:58262"/>
        <dbReference type="ChEBI" id="CHEBI:58349"/>
        <dbReference type="EC" id="1.1.1.267"/>
    </reaction>
    <physiologicalReaction direction="right-to-left" evidence="8">
        <dbReference type="Rhea" id="RHEA:13719"/>
    </physiologicalReaction>
</comment>
<evidence type="ECO:0000259" key="10">
    <source>
        <dbReference type="Pfam" id="PF02670"/>
    </source>
</evidence>
<comment type="cofactor">
    <cofactor evidence="9">
        <name>Mg(2+)</name>
        <dbReference type="ChEBI" id="CHEBI:18420"/>
    </cofactor>
    <cofactor evidence="9">
        <name>Mn(2+)</name>
        <dbReference type="ChEBI" id="CHEBI:29035"/>
    </cofactor>
</comment>
<keyword evidence="7 9" id="KW-0414">Isoprene biosynthesis</keyword>
<feature type="binding site" evidence="9">
    <location>
        <position position="147"/>
    </location>
    <ligand>
        <name>1-deoxy-D-xylulose 5-phosphate</name>
        <dbReference type="ChEBI" id="CHEBI:57792"/>
    </ligand>
</feature>
<dbReference type="InterPro" id="IPR036291">
    <property type="entry name" value="NAD(P)-bd_dom_sf"/>
</dbReference>
<dbReference type="InterPro" id="IPR013644">
    <property type="entry name" value="DXP_reductoisomerase_C"/>
</dbReference>
<dbReference type="RefSeq" id="WP_187524712.1">
    <property type="nucleotide sequence ID" value="NZ_JACRTA010000001.1"/>
</dbReference>
<dbReference type="InterPro" id="IPR003821">
    <property type="entry name" value="DXP_reductoisomerase"/>
</dbReference>
<evidence type="ECO:0000313" key="14">
    <source>
        <dbReference type="Proteomes" id="UP000610862"/>
    </source>
</evidence>
<feature type="binding site" evidence="9">
    <location>
        <position position="148"/>
    </location>
    <ligand>
        <name>Mn(2+)</name>
        <dbReference type="ChEBI" id="CHEBI:29035"/>
    </ligand>
</feature>
<feature type="domain" description="1-deoxy-D-xylulose 5-phosphate reductoisomerase N-terminal" evidence="10">
    <location>
        <begin position="4"/>
        <end position="128"/>
    </location>
</feature>
<feature type="binding site" evidence="9">
    <location>
        <position position="10"/>
    </location>
    <ligand>
        <name>NADPH</name>
        <dbReference type="ChEBI" id="CHEBI:57783"/>
    </ligand>
</feature>
<feature type="binding site" evidence="9">
    <location>
        <position position="213"/>
    </location>
    <ligand>
        <name>1-deoxy-D-xylulose 5-phosphate</name>
        <dbReference type="ChEBI" id="CHEBI:57792"/>
    </ligand>
</feature>
<feature type="binding site" evidence="9">
    <location>
        <position position="214"/>
    </location>
    <ligand>
        <name>1-deoxy-D-xylulose 5-phosphate</name>
        <dbReference type="ChEBI" id="CHEBI:57792"/>
    </ligand>
</feature>
<reference evidence="13" key="1">
    <citation type="submission" date="2020-08" db="EMBL/GenBank/DDBJ databases">
        <title>Genome public.</title>
        <authorList>
            <person name="Liu C."/>
            <person name="Sun Q."/>
        </authorList>
    </citation>
    <scope>NUCLEOTIDE SEQUENCE</scope>
    <source>
        <strain evidence="13">NSJ-24</strain>
    </source>
</reference>
<evidence type="ECO:0000256" key="3">
    <source>
        <dbReference type="ARBA" id="ARBA00022723"/>
    </source>
</evidence>
<evidence type="ECO:0000313" key="13">
    <source>
        <dbReference type="EMBL" id="MBC8567163.1"/>
    </source>
</evidence>
<dbReference type="InterPro" id="IPR013512">
    <property type="entry name" value="DXP_reductoisomerase_N"/>
</dbReference>
<dbReference type="Pfam" id="PF13288">
    <property type="entry name" value="DXPR_C"/>
    <property type="match status" value="1"/>
</dbReference>
<dbReference type="NCBIfam" id="TIGR00243">
    <property type="entry name" value="Dxr"/>
    <property type="match status" value="1"/>
</dbReference>
<comment type="function">
    <text evidence="9">Catalyzes the NADPH-dependent rearrangement and reduction of 1-deoxy-D-xylulose-5-phosphate (DXP) to 2-C-methyl-D-erythritol 4-phosphate (MEP).</text>
</comment>
<feature type="binding site" evidence="9">
    <location>
        <position position="120"/>
    </location>
    <ligand>
        <name>NADPH</name>
        <dbReference type="ChEBI" id="CHEBI:57783"/>
    </ligand>
</feature>
<dbReference type="GO" id="GO:0030145">
    <property type="term" value="F:manganese ion binding"/>
    <property type="evidence" value="ECO:0007669"/>
    <property type="project" value="TreeGrafter"/>
</dbReference>
<dbReference type="Gene3D" id="1.10.1740.10">
    <property type="match status" value="1"/>
</dbReference>
<feature type="binding site" evidence="9">
    <location>
        <position position="11"/>
    </location>
    <ligand>
        <name>NADPH</name>
        <dbReference type="ChEBI" id="CHEBI:57783"/>
    </ligand>
</feature>
<feature type="binding site" evidence="9">
    <location>
        <position position="195"/>
    </location>
    <ligand>
        <name>1-deoxy-D-xylulose 5-phosphate</name>
        <dbReference type="ChEBI" id="CHEBI:57792"/>
    </ligand>
</feature>
<keyword evidence="4 9" id="KW-0521">NADP</keyword>
<evidence type="ECO:0000256" key="7">
    <source>
        <dbReference type="ARBA" id="ARBA00023229"/>
    </source>
</evidence>
<dbReference type="SUPFAM" id="SSF69055">
    <property type="entry name" value="1-deoxy-D-xylulose-5-phosphate reductoisomerase, C-terminal domain"/>
    <property type="match status" value="1"/>
</dbReference>
<dbReference type="InterPro" id="IPR036169">
    <property type="entry name" value="DXPR_C_sf"/>
</dbReference>
<dbReference type="PIRSF" id="PIRSF006205">
    <property type="entry name" value="Dxp_reductismrs"/>
    <property type="match status" value="1"/>
</dbReference>
<evidence type="ECO:0000256" key="4">
    <source>
        <dbReference type="ARBA" id="ARBA00022857"/>
    </source>
</evidence>
<feature type="binding site" evidence="9">
    <location>
        <position position="217"/>
    </location>
    <ligand>
        <name>1-deoxy-D-xylulose 5-phosphate</name>
        <dbReference type="ChEBI" id="CHEBI:57792"/>
    </ligand>
</feature>
<feature type="binding site" evidence="9">
    <location>
        <position position="38"/>
    </location>
    <ligand>
        <name>NADPH</name>
        <dbReference type="ChEBI" id="CHEBI:57783"/>
    </ligand>
</feature>
<protein>
    <recommendedName>
        <fullName evidence="9">1-deoxy-D-xylulose 5-phosphate reductoisomerase</fullName>
        <shortName evidence="9">DXP reductoisomerase</shortName>
        <ecNumber evidence="9">1.1.1.267</ecNumber>
    </recommendedName>
    <alternativeName>
        <fullName evidence="9">1-deoxyxylulose-5-phosphate reductoisomerase</fullName>
    </alternativeName>
    <alternativeName>
        <fullName evidence="9">2-C-methyl-D-erythritol 4-phosphate synthase</fullName>
    </alternativeName>
</protein>
<accession>A0A926E4Q4</accession>
<evidence type="ECO:0000256" key="6">
    <source>
        <dbReference type="ARBA" id="ARBA00023211"/>
    </source>
</evidence>
<dbReference type="SUPFAM" id="SSF51735">
    <property type="entry name" value="NAD(P)-binding Rossmann-fold domains"/>
    <property type="match status" value="1"/>
</dbReference>
<feature type="binding site" evidence="9">
    <location>
        <position position="148"/>
    </location>
    <ligand>
        <name>1-deoxy-D-xylulose 5-phosphate</name>
        <dbReference type="ChEBI" id="CHEBI:57792"/>
    </ligand>
</feature>
<name>A0A926E4Q4_9FIRM</name>
<evidence type="ECO:0000256" key="5">
    <source>
        <dbReference type="ARBA" id="ARBA00023002"/>
    </source>
</evidence>
<evidence type="ECO:0000256" key="9">
    <source>
        <dbReference type="HAMAP-Rule" id="MF_00183"/>
    </source>
</evidence>
<dbReference type="EC" id="1.1.1.267" evidence="9"/>
<dbReference type="PANTHER" id="PTHR30525">
    <property type="entry name" value="1-DEOXY-D-XYLULOSE 5-PHOSPHATE REDUCTOISOMERASE"/>
    <property type="match status" value="1"/>
</dbReference>
<dbReference type="InterPro" id="IPR026877">
    <property type="entry name" value="DXPR_C"/>
</dbReference>
<comment type="pathway">
    <text evidence="1 9">Isoprenoid biosynthesis; isopentenyl diphosphate biosynthesis via DXP pathway; isopentenyl diphosphate from 1-deoxy-D-xylulose 5-phosphate: step 1/6.</text>
</comment>
<dbReference type="EMBL" id="JACRTA010000001">
    <property type="protein sequence ID" value="MBC8567163.1"/>
    <property type="molecule type" value="Genomic_DNA"/>
</dbReference>
<organism evidence="13 14">
    <name type="scientific">Lentihominibacter hominis</name>
    <dbReference type="NCBI Taxonomy" id="2763645"/>
    <lineage>
        <taxon>Bacteria</taxon>
        <taxon>Bacillati</taxon>
        <taxon>Bacillota</taxon>
        <taxon>Clostridia</taxon>
        <taxon>Peptostreptococcales</taxon>
        <taxon>Anaerovoracaceae</taxon>
        <taxon>Lentihominibacter</taxon>
    </lineage>
</organism>
<comment type="caution">
    <text evidence="9">Lacks conserved residue(s) required for the propagation of feature annotation.</text>
</comment>
<feature type="binding site" evidence="9">
    <location>
        <position position="201"/>
    </location>
    <ligand>
        <name>NADPH</name>
        <dbReference type="ChEBI" id="CHEBI:57783"/>
    </ligand>
</feature>
<proteinExistence type="inferred from homology"/>
<feature type="binding site" evidence="9">
    <location>
        <position position="217"/>
    </location>
    <ligand>
        <name>Mn(2+)</name>
        <dbReference type="ChEBI" id="CHEBI:29035"/>
    </ligand>
</feature>
<dbReference type="PANTHER" id="PTHR30525:SF0">
    <property type="entry name" value="1-DEOXY-D-XYLULOSE 5-PHOSPHATE REDUCTOISOMERASE, CHLOROPLASTIC"/>
    <property type="match status" value="1"/>
</dbReference>
<feature type="binding site" evidence="9">
    <location>
        <position position="12"/>
    </location>
    <ligand>
        <name>NADPH</name>
        <dbReference type="ChEBI" id="CHEBI:57783"/>
    </ligand>
</feature>
<dbReference type="Pfam" id="PF08436">
    <property type="entry name" value="DXP_redisom_C"/>
    <property type="match status" value="1"/>
</dbReference>
<feature type="domain" description="DXP reductoisomerase C-terminal" evidence="12">
    <location>
        <begin position="257"/>
        <end position="376"/>
    </location>
</feature>
<dbReference type="GO" id="GO:0070402">
    <property type="term" value="F:NADPH binding"/>
    <property type="evidence" value="ECO:0007669"/>
    <property type="project" value="InterPro"/>
</dbReference>
<feature type="binding site" evidence="9">
    <location>
        <position position="121"/>
    </location>
    <ligand>
        <name>1-deoxy-D-xylulose 5-phosphate</name>
        <dbReference type="ChEBI" id="CHEBI:57792"/>
    </ligand>
</feature>
<dbReference type="AlphaFoldDB" id="A0A926E4Q4"/>
<feature type="binding site" evidence="9">
    <location>
        <position position="172"/>
    </location>
    <ligand>
        <name>1-deoxy-D-xylulose 5-phosphate</name>
        <dbReference type="ChEBI" id="CHEBI:57792"/>
    </ligand>
</feature>
<dbReference type="Gene3D" id="3.40.50.720">
    <property type="entry name" value="NAD(P)-binding Rossmann-like Domain"/>
    <property type="match status" value="1"/>
</dbReference>
<gene>
    <name evidence="9" type="primary">dxr</name>
    <name evidence="13" type="ORF">H8692_00105</name>
</gene>
<keyword evidence="9" id="KW-0460">Magnesium</keyword>
<dbReference type="Proteomes" id="UP000610862">
    <property type="component" value="Unassembled WGS sequence"/>
</dbReference>
<dbReference type="SUPFAM" id="SSF55347">
    <property type="entry name" value="Glyceraldehyde-3-phosphate dehydrogenase-like, C-terminal domain"/>
    <property type="match status" value="1"/>
</dbReference>
<dbReference type="Pfam" id="PF02670">
    <property type="entry name" value="DXP_reductoisom"/>
    <property type="match status" value="1"/>
</dbReference>
<sequence>MKRISILGSTGSIGTQALDVIEENSTEFSVSAVSCSKNIALLCRQIEKFRPQAVCVEREEDALLISEKYRNTEVFYGDKGLKEIASMEDCDMVLNSLMGMRGLEPTMAAVDAGKDIAFANKETLVVGGELVMAAVKRKGIKLLPVDSEHSAIFQCLQGSAASNVKRILLTASGGPFRGYSAEQLEKVTIDQALAHPNWSMGKKITIDSATMMNKGLEIIEARWLFDIPAEKIQIVVHPQSILHSAVEYRDGSIIGQMGVPDMRVPIAYALSYPERLEMGSSMESLDLFSLKEGMTFYPADRDVFRTIDLAYEACRLGGSYPVVLNGANEVLVEMFLAGRIRFIDIQNTLMKVMEEHKPEYRLDMEGILEQDMRIREKMRNMI</sequence>
<evidence type="ECO:0000256" key="1">
    <source>
        <dbReference type="ARBA" id="ARBA00005094"/>
    </source>
</evidence>
<feature type="binding site" evidence="9">
    <location>
        <position position="146"/>
    </location>
    <ligand>
        <name>Mn(2+)</name>
        <dbReference type="ChEBI" id="CHEBI:29035"/>
    </ligand>
</feature>
<dbReference type="FunFam" id="3.40.50.720:FF:000045">
    <property type="entry name" value="1-deoxy-D-xylulose 5-phosphate reductoisomerase"/>
    <property type="match status" value="1"/>
</dbReference>
<feature type="domain" description="1-deoxy-D-xylulose 5-phosphate reductoisomerase C-terminal" evidence="11">
    <location>
        <begin position="142"/>
        <end position="225"/>
    </location>
</feature>
<evidence type="ECO:0000259" key="11">
    <source>
        <dbReference type="Pfam" id="PF08436"/>
    </source>
</evidence>
<feature type="binding site" evidence="9">
    <location>
        <position position="13"/>
    </location>
    <ligand>
        <name>NADPH</name>
        <dbReference type="ChEBI" id="CHEBI:57783"/>
    </ligand>
</feature>
<evidence type="ECO:0000256" key="2">
    <source>
        <dbReference type="ARBA" id="ARBA00006825"/>
    </source>
</evidence>
<keyword evidence="14" id="KW-1185">Reference proteome</keyword>
<dbReference type="GO" id="GO:0030604">
    <property type="term" value="F:1-deoxy-D-xylulose-5-phosphate reductoisomerase activity"/>
    <property type="evidence" value="ECO:0007669"/>
    <property type="project" value="UniProtKB-UniRule"/>
</dbReference>
<comment type="caution">
    <text evidence="13">The sequence shown here is derived from an EMBL/GenBank/DDBJ whole genome shotgun (WGS) entry which is preliminary data.</text>
</comment>
<keyword evidence="5 9" id="KW-0560">Oxidoreductase</keyword>
<feature type="binding site" evidence="9">
    <location>
        <position position="208"/>
    </location>
    <ligand>
        <name>1-deoxy-D-xylulose 5-phosphate</name>
        <dbReference type="ChEBI" id="CHEBI:57792"/>
    </ligand>
</feature>